<gene>
    <name evidence="4" type="ORF">SAMN05660831_00607</name>
</gene>
<dbReference type="Gene3D" id="2.30.30.40">
    <property type="entry name" value="SH3 Domains"/>
    <property type="match status" value="1"/>
</dbReference>
<feature type="domain" description="Response regulatory" evidence="2">
    <location>
        <begin position="180"/>
        <end position="307"/>
    </location>
</feature>
<dbReference type="PROSITE" id="PS50110">
    <property type="entry name" value="RESPONSE_REGULATORY"/>
    <property type="match status" value="1"/>
</dbReference>
<keyword evidence="1" id="KW-0597">Phosphoprotein</keyword>
<evidence type="ECO:0000259" key="2">
    <source>
        <dbReference type="PROSITE" id="PS50110"/>
    </source>
</evidence>
<dbReference type="PANTHER" id="PTHR47233">
    <property type="entry name" value="CHEMOTAXIS PROTEIN CHEV"/>
    <property type="match status" value="1"/>
</dbReference>
<feature type="modified residue" description="4-aspartylphosphate" evidence="1">
    <location>
        <position position="240"/>
    </location>
</feature>
<keyword evidence="5" id="KW-1185">Reference proteome</keyword>
<dbReference type="PROSITE" id="PS50851">
    <property type="entry name" value="CHEW"/>
    <property type="match status" value="1"/>
</dbReference>
<dbReference type="RefSeq" id="WP_093427250.1">
    <property type="nucleotide sequence ID" value="NZ_FOMJ01000001.1"/>
</dbReference>
<reference evidence="4 5" key="1">
    <citation type="submission" date="2016-10" db="EMBL/GenBank/DDBJ databases">
        <authorList>
            <person name="de Groot N.N."/>
        </authorList>
    </citation>
    <scope>NUCLEOTIDE SEQUENCE [LARGE SCALE GENOMIC DNA]</scope>
    <source>
        <strain evidence="4 5">HL3</strain>
    </source>
</reference>
<dbReference type="Gene3D" id="3.40.50.2300">
    <property type="match status" value="1"/>
</dbReference>
<dbReference type="OrthoDB" id="9806105at2"/>
<dbReference type="InterPro" id="IPR036061">
    <property type="entry name" value="CheW-like_dom_sf"/>
</dbReference>
<dbReference type="InterPro" id="IPR002545">
    <property type="entry name" value="CheW-lke_dom"/>
</dbReference>
<dbReference type="InterPro" id="IPR001789">
    <property type="entry name" value="Sig_transdc_resp-reg_receiver"/>
</dbReference>
<dbReference type="SUPFAM" id="SSF52172">
    <property type="entry name" value="CheY-like"/>
    <property type="match status" value="1"/>
</dbReference>
<organism evidence="4 5">
    <name type="scientific">Thiohalospira halophila DSM 15071</name>
    <dbReference type="NCBI Taxonomy" id="1123397"/>
    <lineage>
        <taxon>Bacteria</taxon>
        <taxon>Pseudomonadati</taxon>
        <taxon>Pseudomonadota</taxon>
        <taxon>Gammaproteobacteria</taxon>
        <taxon>Thiohalospirales</taxon>
        <taxon>Thiohalospiraceae</taxon>
        <taxon>Thiohalospira</taxon>
    </lineage>
</organism>
<dbReference type="Proteomes" id="UP000198611">
    <property type="component" value="Unassembled WGS sequence"/>
</dbReference>
<evidence type="ECO:0000256" key="1">
    <source>
        <dbReference type="PROSITE-ProRule" id="PRU00169"/>
    </source>
</evidence>
<dbReference type="PIRSF" id="PIRSF002867">
    <property type="entry name" value="CheV"/>
    <property type="match status" value="1"/>
</dbReference>
<dbReference type="PANTHER" id="PTHR47233:SF3">
    <property type="entry name" value="CHEMOTAXIS PROTEIN CHEV"/>
    <property type="match status" value="1"/>
</dbReference>
<dbReference type="SMART" id="SM00260">
    <property type="entry name" value="CheW"/>
    <property type="match status" value="1"/>
</dbReference>
<feature type="domain" description="CheW-like" evidence="3">
    <location>
        <begin position="14"/>
        <end position="153"/>
    </location>
</feature>
<name>A0A1I1PG32_9GAMM</name>
<proteinExistence type="predicted"/>
<dbReference type="Pfam" id="PF00072">
    <property type="entry name" value="Response_reg"/>
    <property type="match status" value="1"/>
</dbReference>
<dbReference type="AlphaFoldDB" id="A0A1I1PG32"/>
<dbReference type="InterPro" id="IPR011006">
    <property type="entry name" value="CheY-like_superfamily"/>
</dbReference>
<dbReference type="SUPFAM" id="SSF50341">
    <property type="entry name" value="CheW-like"/>
    <property type="match status" value="1"/>
</dbReference>
<accession>A0A1I1PG32</accession>
<dbReference type="SMART" id="SM00448">
    <property type="entry name" value="REC"/>
    <property type="match status" value="1"/>
</dbReference>
<dbReference type="STRING" id="1123397.SAMN05660831_00607"/>
<protein>
    <submittedName>
        <fullName evidence="4">Two-component system, chemotaxis family, response regulator CheV</fullName>
    </submittedName>
</protein>
<dbReference type="Pfam" id="PF01584">
    <property type="entry name" value="CheW"/>
    <property type="match status" value="1"/>
</dbReference>
<dbReference type="GO" id="GO:0000160">
    <property type="term" value="P:phosphorelay signal transduction system"/>
    <property type="evidence" value="ECO:0007669"/>
    <property type="project" value="InterPro"/>
</dbReference>
<sequence>MAVSDRRQGADSDRLELLLFSLGGEQRFAINVLKVMEVMTTPELTRLPDAHRAVLGVTNFRGESVTVVDLARTVGFKGADRSGPGMVIIGSFNRVQVGFRVAAVDRISVLDWKDVHRPPQTSSRASYITGVTYIDDHLVEILDVEKVLFETVLDEHVEFDLDGNAEFDDLADAHAAGDRSVLVVDDSAIARKQTARTLDRLGVNYLMARDGREALDLLREKAQETEGEDIRDHIAMVISDIEMPEMDGYSLTRAIRQDRNLSDLYVLLHTSLTGVINTEQAERVGADATLTKFESVSLARRVVEGLTAGHGNTAGAAQS</sequence>
<evidence type="ECO:0000259" key="3">
    <source>
        <dbReference type="PROSITE" id="PS50851"/>
    </source>
</evidence>
<evidence type="ECO:0000313" key="4">
    <source>
        <dbReference type="EMBL" id="SFD05010.1"/>
    </source>
</evidence>
<dbReference type="Gene3D" id="2.40.50.180">
    <property type="entry name" value="CheA-289, Domain 4"/>
    <property type="match status" value="1"/>
</dbReference>
<dbReference type="GO" id="GO:0006935">
    <property type="term" value="P:chemotaxis"/>
    <property type="evidence" value="ECO:0007669"/>
    <property type="project" value="InterPro"/>
</dbReference>
<evidence type="ECO:0000313" key="5">
    <source>
        <dbReference type="Proteomes" id="UP000198611"/>
    </source>
</evidence>
<dbReference type="EMBL" id="FOMJ01000001">
    <property type="protein sequence ID" value="SFD05010.1"/>
    <property type="molecule type" value="Genomic_DNA"/>
</dbReference>
<dbReference type="InterPro" id="IPR024181">
    <property type="entry name" value="Chemotax_regulator_CheV"/>
</dbReference>